<feature type="compositionally biased region" description="Low complexity" evidence="1">
    <location>
        <begin position="1"/>
        <end position="18"/>
    </location>
</feature>
<reference evidence="2" key="2">
    <citation type="submission" date="2023-04" db="EMBL/GenBank/DDBJ databases">
        <authorList>
            <person name="Bruccoleri R.E."/>
            <person name="Oakeley E.J."/>
            <person name="Faust A.-M."/>
            <person name="Dessus-Babus S."/>
            <person name="Altorfer M."/>
            <person name="Burckhardt D."/>
            <person name="Oertli M."/>
            <person name="Naumann U."/>
            <person name="Petersen F."/>
            <person name="Wong J."/>
        </authorList>
    </citation>
    <scope>NUCLEOTIDE SEQUENCE</scope>
    <source>
        <strain evidence="2">GSM-AAB239-AS_SAM_17_03QT</strain>
        <tissue evidence="2">Leaf</tissue>
    </source>
</reference>
<proteinExistence type="predicted"/>
<feature type="compositionally biased region" description="Gly residues" evidence="1">
    <location>
        <begin position="27"/>
        <end position="49"/>
    </location>
</feature>
<dbReference type="AlphaFoldDB" id="A0AAX6FKQ7"/>
<feature type="region of interest" description="Disordered" evidence="1">
    <location>
        <begin position="111"/>
        <end position="134"/>
    </location>
</feature>
<organism evidence="2 3">
    <name type="scientific">Iris pallida</name>
    <name type="common">Sweet iris</name>
    <dbReference type="NCBI Taxonomy" id="29817"/>
    <lineage>
        <taxon>Eukaryota</taxon>
        <taxon>Viridiplantae</taxon>
        <taxon>Streptophyta</taxon>
        <taxon>Embryophyta</taxon>
        <taxon>Tracheophyta</taxon>
        <taxon>Spermatophyta</taxon>
        <taxon>Magnoliopsida</taxon>
        <taxon>Liliopsida</taxon>
        <taxon>Asparagales</taxon>
        <taxon>Iridaceae</taxon>
        <taxon>Iridoideae</taxon>
        <taxon>Irideae</taxon>
        <taxon>Iris</taxon>
    </lineage>
</organism>
<dbReference type="EMBL" id="JANAVB010027999">
    <property type="protein sequence ID" value="KAJ6817007.1"/>
    <property type="molecule type" value="Genomic_DNA"/>
</dbReference>
<evidence type="ECO:0000313" key="2">
    <source>
        <dbReference type="EMBL" id="KAJ6817007.1"/>
    </source>
</evidence>
<reference evidence="2" key="1">
    <citation type="journal article" date="2023" name="GigaByte">
        <title>Genome assembly of the bearded iris, Iris pallida Lam.</title>
        <authorList>
            <person name="Bruccoleri R.E."/>
            <person name="Oakeley E.J."/>
            <person name="Faust A.M.E."/>
            <person name="Altorfer M."/>
            <person name="Dessus-Babus S."/>
            <person name="Burckhardt D."/>
            <person name="Oertli M."/>
            <person name="Naumann U."/>
            <person name="Petersen F."/>
            <person name="Wong J."/>
        </authorList>
    </citation>
    <scope>NUCLEOTIDE SEQUENCE</scope>
    <source>
        <strain evidence="2">GSM-AAB239-AS_SAM_17_03QT</strain>
    </source>
</reference>
<keyword evidence="3" id="KW-1185">Reference proteome</keyword>
<feature type="region of interest" description="Disordered" evidence="1">
    <location>
        <begin position="1"/>
        <end position="52"/>
    </location>
</feature>
<gene>
    <name evidence="2" type="ORF">M6B38_413985</name>
</gene>
<sequence length="211" mass="21302">MWAGAPALGAGSPAPGAAEYDTAGVHRPGGGEGFRAGPVDGGPGGGAGGRSTEADVRAWGRQLRMEAVRREVPENAATFGGCAWAAAKTRRGGGFRLGCDLDGGVRRAQGALPSGGVGESGQPCGSTEPGRRVSGRYPRRAEVDQIGPVDRRDCALAEAEDACGGHRRRRREAAGLAGADGGRCRGTGSPPFSFYGIGSLGEKILVVAMSA</sequence>
<evidence type="ECO:0000313" key="3">
    <source>
        <dbReference type="Proteomes" id="UP001140949"/>
    </source>
</evidence>
<accession>A0AAX6FKQ7</accession>
<name>A0AAX6FKQ7_IRIPA</name>
<evidence type="ECO:0000256" key="1">
    <source>
        <dbReference type="SAM" id="MobiDB-lite"/>
    </source>
</evidence>
<dbReference type="Proteomes" id="UP001140949">
    <property type="component" value="Unassembled WGS sequence"/>
</dbReference>
<comment type="caution">
    <text evidence="2">The sequence shown here is derived from an EMBL/GenBank/DDBJ whole genome shotgun (WGS) entry which is preliminary data.</text>
</comment>
<protein>
    <submittedName>
        <fullName evidence="2">Leucine-rich repeat extensin-like protein 3</fullName>
    </submittedName>
</protein>